<dbReference type="Gene3D" id="1.10.510.10">
    <property type="entry name" value="Transferase(Phosphotransferase) domain 1"/>
    <property type="match status" value="1"/>
</dbReference>
<dbReference type="SUPFAM" id="SSF48403">
    <property type="entry name" value="Ankyrin repeat"/>
    <property type="match status" value="1"/>
</dbReference>
<feature type="repeat" description="ANK" evidence="6">
    <location>
        <begin position="439"/>
        <end position="471"/>
    </location>
</feature>
<keyword evidence="3 7" id="KW-0547">Nucleotide-binding</keyword>
<name>V6TRD5_GIAIN</name>
<dbReference type="SUPFAM" id="SSF56112">
    <property type="entry name" value="Protein kinase-like (PK-like)"/>
    <property type="match status" value="1"/>
</dbReference>
<dbReference type="PROSITE" id="PS00107">
    <property type="entry name" value="PROTEIN_KINASE_ATP"/>
    <property type="match status" value="1"/>
</dbReference>
<dbReference type="GO" id="GO:0004674">
    <property type="term" value="F:protein serine/threonine kinase activity"/>
    <property type="evidence" value="ECO:0007669"/>
    <property type="project" value="TreeGrafter"/>
</dbReference>
<dbReference type="InterPro" id="IPR050660">
    <property type="entry name" value="NEK_Ser/Thr_kinase"/>
</dbReference>
<keyword evidence="6" id="KW-0040">ANK repeat</keyword>
<dbReference type="FunFam" id="1.10.510.10:FF:002142">
    <property type="entry name" value="Kinase, NEK"/>
    <property type="match status" value="1"/>
</dbReference>
<protein>
    <submittedName>
        <fullName evidence="10">Ankyrin repeat protein</fullName>
    </submittedName>
</protein>
<evidence type="ECO:0000256" key="2">
    <source>
        <dbReference type="ARBA" id="ARBA00022679"/>
    </source>
</evidence>
<dbReference type="Gene3D" id="1.25.40.20">
    <property type="entry name" value="Ankyrin repeat-containing domain"/>
    <property type="match status" value="2"/>
</dbReference>
<dbReference type="SMART" id="SM00248">
    <property type="entry name" value="ANK"/>
    <property type="match status" value="5"/>
</dbReference>
<proteinExistence type="inferred from homology"/>
<organism evidence="10 11">
    <name type="scientific">Giardia intestinalis</name>
    <name type="common">Giardia lamblia</name>
    <dbReference type="NCBI Taxonomy" id="5741"/>
    <lineage>
        <taxon>Eukaryota</taxon>
        <taxon>Metamonada</taxon>
        <taxon>Diplomonadida</taxon>
        <taxon>Hexamitidae</taxon>
        <taxon>Giardiinae</taxon>
        <taxon>Giardia</taxon>
    </lineage>
</organism>
<evidence type="ECO:0000256" key="5">
    <source>
        <dbReference type="ARBA" id="ARBA00022840"/>
    </source>
</evidence>
<keyword evidence="2" id="KW-0808">Transferase</keyword>
<dbReference type="VEuPathDB" id="GiardiaDB:QR46_0058"/>
<sequence>VILYQYQKITWKKRPTLRRNLKKSKRLRPEHNLKVNIIIKMVAPGVPAGYEQLAVLGNGAFGKVYKVRRQSDGVIMALKIIDLSALSSNAQEVLRNETELFSLLEHRNLVKCYETFQNAAAGEQYVAMELCERSLKDLILECRRSQKHLPEKTIWLYAAQILQGVSYLHSRYKPNDTRLKCIIHRDLKPDNILLTGDSMIKICDFGISRPLGVVSKAVTLAGTYHYMAPEIIKGQKYTEKVDVWSIGCVVYELCTLKVPTFDTLFSSGQPSMEFISFTLPDMYSNELKKFIEWCLIIRQDDRLSVYELLSYPPIKAIIAESAIAPPTKPAVNAPVENKHKMFETDEVNAPSKPGNAAKDPGPTRSPAAPTPAPAKNASSTPVLLSGFTEEQPRAITRQVKKECYFDKNNNTNLMLMVLSGASVETIRANLHLCKFINKDGETALHMAVDKQARAYVELLAPREATIRLREAVFSSVRNFPIKSKKLYNVSAMMLAALYGMSDIVDVLRPYESGLQSAEGYTALMLAILAGSTTSATLLLHEATRQTQRGETALLFAAKVGNKDLVDRLIPYEAKVVTNYGSTALMEACRAGNMSIVKQLLPHEGRLVVYDMNVNLPHITKGFANKQEIKQLLIRLG</sequence>
<dbReference type="InterPro" id="IPR002110">
    <property type="entry name" value="Ankyrin_rpt"/>
</dbReference>
<dbReference type="InterPro" id="IPR017441">
    <property type="entry name" value="Protein_kinase_ATP_BS"/>
</dbReference>
<dbReference type="Pfam" id="PF12796">
    <property type="entry name" value="Ank_2"/>
    <property type="match status" value="1"/>
</dbReference>
<dbReference type="SMART" id="SM00220">
    <property type="entry name" value="S_TKc"/>
    <property type="match status" value="1"/>
</dbReference>
<evidence type="ECO:0000256" key="6">
    <source>
        <dbReference type="PROSITE-ProRule" id="PRU00023"/>
    </source>
</evidence>
<dbReference type="PANTHER" id="PTHR43671">
    <property type="entry name" value="SERINE/THREONINE-PROTEIN KINASE NEK"/>
    <property type="match status" value="1"/>
</dbReference>
<comment type="caution">
    <text evidence="10">The sequence shown here is derived from an EMBL/GenBank/DDBJ whole genome shotgun (WGS) entry which is preliminary data.</text>
</comment>
<dbReference type="VEuPathDB" id="GiardiaDB:GL50803_0013215"/>
<feature type="non-terminal residue" evidence="10">
    <location>
        <position position="1"/>
    </location>
</feature>
<dbReference type="InterPro" id="IPR008271">
    <property type="entry name" value="Ser/Thr_kinase_AS"/>
</dbReference>
<accession>V6TRD5</accession>
<dbReference type="EMBL" id="AHGT01000002">
    <property type="protein sequence ID" value="ESU39575.1"/>
    <property type="molecule type" value="Genomic_DNA"/>
</dbReference>
<dbReference type="InterPro" id="IPR000719">
    <property type="entry name" value="Prot_kinase_dom"/>
</dbReference>
<dbReference type="PROSITE" id="PS00108">
    <property type="entry name" value="PROTEIN_KINASE_ST"/>
    <property type="match status" value="1"/>
</dbReference>
<dbReference type="InterPro" id="IPR036770">
    <property type="entry name" value="Ankyrin_rpt-contain_sf"/>
</dbReference>
<evidence type="ECO:0000259" key="9">
    <source>
        <dbReference type="PROSITE" id="PS50011"/>
    </source>
</evidence>
<dbReference type="PROSITE" id="PS50088">
    <property type="entry name" value="ANK_REPEAT"/>
    <property type="match status" value="1"/>
</dbReference>
<dbReference type="GO" id="GO:0005524">
    <property type="term" value="F:ATP binding"/>
    <property type="evidence" value="ECO:0007669"/>
    <property type="project" value="UniProtKB-UniRule"/>
</dbReference>
<feature type="domain" description="Protein kinase" evidence="9">
    <location>
        <begin position="50"/>
        <end position="314"/>
    </location>
</feature>
<evidence type="ECO:0000256" key="4">
    <source>
        <dbReference type="ARBA" id="ARBA00022777"/>
    </source>
</evidence>
<dbReference type="Pfam" id="PF00069">
    <property type="entry name" value="Pkinase"/>
    <property type="match status" value="1"/>
</dbReference>
<dbReference type="PANTHER" id="PTHR43671:SF92">
    <property type="entry name" value="SERINE_THREONINE-PROTEIN KINASE NEK10"/>
    <property type="match status" value="1"/>
</dbReference>
<feature type="compositionally biased region" description="Low complexity" evidence="8">
    <location>
        <begin position="360"/>
        <end position="381"/>
    </location>
</feature>
<dbReference type="InterPro" id="IPR011009">
    <property type="entry name" value="Kinase-like_dom_sf"/>
</dbReference>
<evidence type="ECO:0000256" key="8">
    <source>
        <dbReference type="SAM" id="MobiDB-lite"/>
    </source>
</evidence>
<evidence type="ECO:0000256" key="1">
    <source>
        <dbReference type="ARBA" id="ARBA00010886"/>
    </source>
</evidence>
<dbReference type="AlphaFoldDB" id="V6TRD5"/>
<keyword evidence="5 7" id="KW-0067">ATP-binding</keyword>
<evidence type="ECO:0000256" key="3">
    <source>
        <dbReference type="ARBA" id="ARBA00022741"/>
    </source>
</evidence>
<evidence type="ECO:0000256" key="7">
    <source>
        <dbReference type="PROSITE-ProRule" id="PRU10141"/>
    </source>
</evidence>
<dbReference type="PROSITE" id="PS50011">
    <property type="entry name" value="PROTEIN_KINASE_DOM"/>
    <property type="match status" value="1"/>
</dbReference>
<dbReference type="VEuPathDB" id="GiardiaDB:GL50581_4125"/>
<evidence type="ECO:0000313" key="11">
    <source>
        <dbReference type="Proteomes" id="UP000018320"/>
    </source>
</evidence>
<feature type="region of interest" description="Disordered" evidence="8">
    <location>
        <begin position="345"/>
        <end position="383"/>
    </location>
</feature>
<comment type="similarity">
    <text evidence="1">Belongs to the protein kinase superfamily. NEK Ser/Thr protein kinase family. NIMA subfamily.</text>
</comment>
<feature type="binding site" evidence="7">
    <location>
        <position position="79"/>
    </location>
    <ligand>
        <name>ATP</name>
        <dbReference type="ChEBI" id="CHEBI:30616"/>
    </ligand>
</feature>
<reference evidence="10 11" key="2">
    <citation type="journal article" date="2013" name="Genome Biol. Evol.">
        <title>Genome sequencing of Giardia lamblia genotypes A2 and B isolates (DH and GS) and comparative analysis with the genomes of genotypes A1 and E (WB and Pig).</title>
        <authorList>
            <person name="Adam R.D."/>
            <person name="Dahlstrom E.W."/>
            <person name="Martens C.A."/>
            <person name="Bruno D.P."/>
            <person name="Barbian K.D."/>
            <person name="Ricklefs S.M."/>
            <person name="Hernandez M.M."/>
            <person name="Narla N.P."/>
            <person name="Patel R.B."/>
            <person name="Porcella S.F."/>
            <person name="Nash T.E."/>
        </authorList>
    </citation>
    <scope>NUCLEOTIDE SEQUENCE [LARGE SCALE GENOMIC DNA]</scope>
    <source>
        <strain evidence="10 11">DH</strain>
    </source>
</reference>
<evidence type="ECO:0000313" key="10">
    <source>
        <dbReference type="EMBL" id="ESU39575.1"/>
    </source>
</evidence>
<dbReference type="VEuPathDB" id="GiardiaDB:DHA2_13215"/>
<keyword evidence="4" id="KW-0418">Kinase</keyword>
<gene>
    <name evidence="10" type="ORF">DHA2_13215</name>
</gene>
<dbReference type="Proteomes" id="UP000018320">
    <property type="component" value="Unassembled WGS sequence"/>
</dbReference>
<reference evidence="11" key="1">
    <citation type="submission" date="2012-02" db="EMBL/GenBank/DDBJ databases">
        <title>Genome sequencing of Giardia lamblia Genotypes A2 and B isolates (DH and GS) and comparative analysis with the genomes of Genotypes A1 and E (WB and Pig).</title>
        <authorList>
            <person name="Adam R."/>
            <person name="Dahlstrom E."/>
            <person name="Martens C."/>
            <person name="Bruno D."/>
            <person name="Barbian K."/>
            <person name="Porcella S.F."/>
            <person name="Nash T."/>
        </authorList>
    </citation>
    <scope>NUCLEOTIDE SEQUENCE</scope>
    <source>
        <strain evidence="11">DH</strain>
    </source>
</reference>